<comment type="caution">
    <text evidence="1">The sequence shown here is derived from an EMBL/GenBank/DDBJ whole genome shotgun (WGS) entry which is preliminary data.</text>
</comment>
<accession>A0AA38M080</accession>
<dbReference type="AlphaFoldDB" id="A0AA38M080"/>
<evidence type="ECO:0000313" key="2">
    <source>
        <dbReference type="Proteomes" id="UP001168821"/>
    </source>
</evidence>
<sequence length="139" mass="15846">MCDVPLPSDPDTRIAPYADDTAVYPSSKSPALLCMHLQRYLDALAVRCRDWKVDEEQSYINLKKRVLFLVPKFLRREGSMVLSSEILGILIDNRFSWRPHVGSIVAEVKAVTKALYLHLVERVGFLCETNDNCICLKFS</sequence>
<name>A0AA38M080_9CUCU</name>
<keyword evidence="2" id="KW-1185">Reference proteome</keyword>
<dbReference type="Proteomes" id="UP001168821">
    <property type="component" value="Unassembled WGS sequence"/>
</dbReference>
<reference evidence="1" key="1">
    <citation type="journal article" date="2023" name="G3 (Bethesda)">
        <title>Whole genome assemblies of Zophobas morio and Tenebrio molitor.</title>
        <authorList>
            <person name="Kaur S."/>
            <person name="Stinson S.A."/>
            <person name="diCenzo G.C."/>
        </authorList>
    </citation>
    <scope>NUCLEOTIDE SEQUENCE</scope>
    <source>
        <strain evidence="1">QUZm001</strain>
    </source>
</reference>
<protein>
    <recommendedName>
        <fullName evidence="3">Reverse transcriptase domain-containing protein</fullName>
    </recommendedName>
</protein>
<proteinExistence type="predicted"/>
<organism evidence="1 2">
    <name type="scientific">Zophobas morio</name>
    <dbReference type="NCBI Taxonomy" id="2755281"/>
    <lineage>
        <taxon>Eukaryota</taxon>
        <taxon>Metazoa</taxon>
        <taxon>Ecdysozoa</taxon>
        <taxon>Arthropoda</taxon>
        <taxon>Hexapoda</taxon>
        <taxon>Insecta</taxon>
        <taxon>Pterygota</taxon>
        <taxon>Neoptera</taxon>
        <taxon>Endopterygota</taxon>
        <taxon>Coleoptera</taxon>
        <taxon>Polyphaga</taxon>
        <taxon>Cucujiformia</taxon>
        <taxon>Tenebrionidae</taxon>
        <taxon>Zophobas</taxon>
    </lineage>
</organism>
<dbReference type="EMBL" id="JALNTZ010000197">
    <property type="protein sequence ID" value="KAJ3636355.1"/>
    <property type="molecule type" value="Genomic_DNA"/>
</dbReference>
<evidence type="ECO:0008006" key="3">
    <source>
        <dbReference type="Google" id="ProtNLM"/>
    </source>
</evidence>
<evidence type="ECO:0000313" key="1">
    <source>
        <dbReference type="EMBL" id="KAJ3636355.1"/>
    </source>
</evidence>
<gene>
    <name evidence="1" type="ORF">Zmor_004523</name>
</gene>